<sequence length="183" mass="19198">MSLSKARSLDSPGVENCREAKGRRFDCCGKQGQGSILTTCTKNVTCRTSVAGVEGAGGGRGAATLCSVAREINNGNAGCRQGDWQGGGAVTVSRTTWVPSRRSKRTLRLGLGLKGPCLIPTGVTLSLSVAPLVYFLPQYSSAYVPPPSPPPLTADPGKSASVDPRTVVRDTLRAHPLETMKVW</sequence>
<organism evidence="1">
    <name type="scientific">Timema monikensis</name>
    <dbReference type="NCBI Taxonomy" id="170555"/>
    <lineage>
        <taxon>Eukaryota</taxon>
        <taxon>Metazoa</taxon>
        <taxon>Ecdysozoa</taxon>
        <taxon>Arthropoda</taxon>
        <taxon>Hexapoda</taxon>
        <taxon>Insecta</taxon>
        <taxon>Pterygota</taxon>
        <taxon>Neoptera</taxon>
        <taxon>Polyneoptera</taxon>
        <taxon>Phasmatodea</taxon>
        <taxon>Timematodea</taxon>
        <taxon>Timematoidea</taxon>
        <taxon>Timematidae</taxon>
        <taxon>Timema</taxon>
    </lineage>
</organism>
<reference evidence="1" key="1">
    <citation type="submission" date="2020-11" db="EMBL/GenBank/DDBJ databases">
        <authorList>
            <person name="Tran Van P."/>
        </authorList>
    </citation>
    <scope>NUCLEOTIDE SEQUENCE</scope>
</reference>
<dbReference type="EMBL" id="OB794009">
    <property type="protein sequence ID" value="CAD7429214.1"/>
    <property type="molecule type" value="Genomic_DNA"/>
</dbReference>
<name>A0A7R9E845_9NEOP</name>
<accession>A0A7R9E845</accession>
<dbReference type="AlphaFoldDB" id="A0A7R9E845"/>
<proteinExistence type="predicted"/>
<gene>
    <name evidence="1" type="ORF">TMSB3V08_LOCUS5994</name>
</gene>
<evidence type="ECO:0000313" key="1">
    <source>
        <dbReference type="EMBL" id="CAD7429214.1"/>
    </source>
</evidence>
<protein>
    <submittedName>
        <fullName evidence="1">Uncharacterized protein</fullName>
    </submittedName>
</protein>